<accession>A0ABY4SGM0</accession>
<evidence type="ECO:0000313" key="3">
    <source>
        <dbReference type="EMBL" id="URI10908.1"/>
    </source>
</evidence>
<dbReference type="EMBL" id="CP097636">
    <property type="protein sequence ID" value="URI10908.1"/>
    <property type="molecule type" value="Genomic_DNA"/>
</dbReference>
<organism evidence="3 4">
    <name type="scientific">Aquincola tertiaricarbonis</name>
    <dbReference type="NCBI Taxonomy" id="391953"/>
    <lineage>
        <taxon>Bacteria</taxon>
        <taxon>Pseudomonadati</taxon>
        <taxon>Pseudomonadota</taxon>
        <taxon>Betaproteobacteria</taxon>
        <taxon>Burkholderiales</taxon>
        <taxon>Sphaerotilaceae</taxon>
        <taxon>Aquincola</taxon>
    </lineage>
</organism>
<sequence>MAPSQHRPSTPGFTPECQELRDERAPRRLKALRAFVAVSALGWLAFAVLVSATTPEPLPPDLAASIALGEAGSADVPAPRSALAQQAEPILVSQDTSQR</sequence>
<dbReference type="RefSeq" id="WP_250199111.1">
    <property type="nucleotide sequence ID" value="NZ_CP097636.1"/>
</dbReference>
<evidence type="ECO:0000256" key="2">
    <source>
        <dbReference type="SAM" id="Phobius"/>
    </source>
</evidence>
<keyword evidence="4" id="KW-1185">Reference proteome</keyword>
<keyword evidence="2" id="KW-0472">Membrane</keyword>
<keyword evidence="2" id="KW-1133">Transmembrane helix</keyword>
<evidence type="ECO:0000256" key="1">
    <source>
        <dbReference type="SAM" id="MobiDB-lite"/>
    </source>
</evidence>
<feature type="region of interest" description="Disordered" evidence="1">
    <location>
        <begin position="1"/>
        <end position="20"/>
    </location>
</feature>
<feature type="compositionally biased region" description="Polar residues" evidence="1">
    <location>
        <begin position="1"/>
        <end position="12"/>
    </location>
</feature>
<protein>
    <submittedName>
        <fullName evidence="3">Uncharacterized protein</fullName>
    </submittedName>
</protein>
<proteinExistence type="predicted"/>
<reference evidence="3" key="1">
    <citation type="submission" date="2022-05" db="EMBL/GenBank/DDBJ databases">
        <title>An RpoN-dependent PEP-CTERM gene is involved in floc formation of an Aquincola tertiaricarbonis strain.</title>
        <authorList>
            <person name="Qiu D."/>
            <person name="Xia M."/>
        </authorList>
    </citation>
    <scope>NUCLEOTIDE SEQUENCE</scope>
    <source>
        <strain evidence="3">RN12</strain>
    </source>
</reference>
<feature type="region of interest" description="Disordered" evidence="1">
    <location>
        <begin position="74"/>
        <end position="99"/>
    </location>
</feature>
<keyword evidence="2" id="KW-0812">Transmembrane</keyword>
<gene>
    <name evidence="3" type="ORF">MW290_18175</name>
</gene>
<name>A0ABY4SGM0_AQUTE</name>
<evidence type="ECO:0000313" key="4">
    <source>
        <dbReference type="Proteomes" id="UP001056201"/>
    </source>
</evidence>
<dbReference type="Proteomes" id="UP001056201">
    <property type="component" value="Chromosome 2"/>
</dbReference>
<feature type="transmembrane region" description="Helical" evidence="2">
    <location>
        <begin position="31"/>
        <end position="52"/>
    </location>
</feature>